<dbReference type="Proteomes" id="UP000799118">
    <property type="component" value="Unassembled WGS sequence"/>
</dbReference>
<accession>A0A6A4HGT6</accession>
<evidence type="ECO:0008006" key="3">
    <source>
        <dbReference type="Google" id="ProtNLM"/>
    </source>
</evidence>
<sequence length="301" mass="34885">MTFTCISRFYPTQRDLSSAIFSKMLSPKSTRTVFPVAVVEEYSDLIRDLLLLCYPGKLPTFQTEDPQNGMMVTTFKHISTVLEAAQKYCLESEMFSGRAVDALLVSSPMEKEPHRIYALGVRFRWKEVCLEAAKRSVLNKQPSAYGDELKDISAWDLSMLQEYQRNAREVIHSFVEQVLDGFIWLDEDLPFDPHFDPQVFKAQGHSDNWEEDNIRCVQAPQWWLEFLKDVAYQYWKSPGSAAFTDPVLLHRALERATRQCYKCERDGVSITLRLSAWALEFEIAVKDWVECENVLHLNLSF</sequence>
<keyword evidence="2" id="KW-1185">Reference proteome</keyword>
<name>A0A6A4HGT6_9AGAR</name>
<dbReference type="OrthoDB" id="2665493at2759"/>
<gene>
    <name evidence="1" type="ORF">BT96DRAFT_996294</name>
</gene>
<protein>
    <recommendedName>
        <fullName evidence="3">BTB domain-containing protein</fullName>
    </recommendedName>
</protein>
<evidence type="ECO:0000313" key="2">
    <source>
        <dbReference type="Proteomes" id="UP000799118"/>
    </source>
</evidence>
<dbReference type="AlphaFoldDB" id="A0A6A4HGT6"/>
<proteinExistence type="predicted"/>
<reference evidence="1" key="1">
    <citation type="journal article" date="2019" name="Environ. Microbiol.">
        <title>Fungal ecological strategies reflected in gene transcription - a case study of two litter decomposers.</title>
        <authorList>
            <person name="Barbi F."/>
            <person name="Kohler A."/>
            <person name="Barry K."/>
            <person name="Baskaran P."/>
            <person name="Daum C."/>
            <person name="Fauchery L."/>
            <person name="Ihrmark K."/>
            <person name="Kuo A."/>
            <person name="LaButti K."/>
            <person name="Lipzen A."/>
            <person name="Morin E."/>
            <person name="Grigoriev I.V."/>
            <person name="Henrissat B."/>
            <person name="Lindahl B."/>
            <person name="Martin F."/>
        </authorList>
    </citation>
    <scope>NUCLEOTIDE SEQUENCE</scope>
    <source>
        <strain evidence="1">JB14</strain>
    </source>
</reference>
<organism evidence="1 2">
    <name type="scientific">Gymnopus androsaceus JB14</name>
    <dbReference type="NCBI Taxonomy" id="1447944"/>
    <lineage>
        <taxon>Eukaryota</taxon>
        <taxon>Fungi</taxon>
        <taxon>Dikarya</taxon>
        <taxon>Basidiomycota</taxon>
        <taxon>Agaricomycotina</taxon>
        <taxon>Agaricomycetes</taxon>
        <taxon>Agaricomycetidae</taxon>
        <taxon>Agaricales</taxon>
        <taxon>Marasmiineae</taxon>
        <taxon>Omphalotaceae</taxon>
        <taxon>Gymnopus</taxon>
    </lineage>
</organism>
<dbReference type="EMBL" id="ML769506">
    <property type="protein sequence ID" value="KAE9396900.1"/>
    <property type="molecule type" value="Genomic_DNA"/>
</dbReference>
<evidence type="ECO:0000313" key="1">
    <source>
        <dbReference type="EMBL" id="KAE9396900.1"/>
    </source>
</evidence>